<dbReference type="GO" id="GO:0005743">
    <property type="term" value="C:mitochondrial inner membrane"/>
    <property type="evidence" value="ECO:0007669"/>
    <property type="project" value="UniProtKB-SubCell"/>
</dbReference>
<evidence type="ECO:0000256" key="5">
    <source>
        <dbReference type="ARBA" id="ARBA00019222"/>
    </source>
</evidence>
<dbReference type="STRING" id="857566.A0A1E3PI10"/>
<proteinExistence type="inferred from homology"/>
<dbReference type="InterPro" id="IPR020164">
    <property type="entry name" value="Cyt_c_Oxase_assmbl_COX16"/>
</dbReference>
<keyword evidence="6 11" id="KW-0812">Transmembrane</keyword>
<evidence type="ECO:0000313" key="12">
    <source>
        <dbReference type="EMBL" id="ODQ64930.1"/>
    </source>
</evidence>
<evidence type="ECO:0000256" key="2">
    <source>
        <dbReference type="ARBA" id="ARBA00004434"/>
    </source>
</evidence>
<dbReference type="AlphaFoldDB" id="A0A1E3PI10"/>
<comment type="similarity">
    <text evidence="3">Belongs to the COX16 family.</text>
</comment>
<evidence type="ECO:0000256" key="4">
    <source>
        <dbReference type="ARBA" id="ARBA00015368"/>
    </source>
</evidence>
<name>A0A1E3PI10_9ASCO</name>
<evidence type="ECO:0000256" key="10">
    <source>
        <dbReference type="ARBA" id="ARBA00023136"/>
    </source>
</evidence>
<dbReference type="EMBL" id="KV454410">
    <property type="protein sequence ID" value="ODQ64930.1"/>
    <property type="molecule type" value="Genomic_DNA"/>
</dbReference>
<keyword evidence="9" id="KW-0496">Mitochondrion</keyword>
<keyword evidence="8 11" id="KW-1133">Transmembrane helix</keyword>
<evidence type="ECO:0000313" key="13">
    <source>
        <dbReference type="Proteomes" id="UP000095009"/>
    </source>
</evidence>
<evidence type="ECO:0000256" key="3">
    <source>
        <dbReference type="ARBA" id="ARBA00008370"/>
    </source>
</evidence>
<dbReference type="GO" id="GO:0033617">
    <property type="term" value="P:mitochondrial respiratory chain complex IV assembly"/>
    <property type="evidence" value="ECO:0007669"/>
    <property type="project" value="TreeGrafter"/>
</dbReference>
<evidence type="ECO:0000256" key="1">
    <source>
        <dbReference type="ARBA" id="ARBA00002490"/>
    </source>
</evidence>
<comment type="function">
    <text evidence="1">Required for the assembly of the mitochondrial respiratory chain complex IV (CIV), also known as cytochrome c oxidase. May participate in merging the COX1 and COX2 assembly lines.</text>
</comment>
<keyword evidence="13" id="KW-1185">Reference proteome</keyword>
<evidence type="ECO:0000256" key="8">
    <source>
        <dbReference type="ARBA" id="ARBA00022989"/>
    </source>
</evidence>
<protein>
    <recommendedName>
        <fullName evidence="4">Cytochrome c oxidase assembly protein COX16, mitochondrial</fullName>
    </recommendedName>
    <alternativeName>
        <fullName evidence="5">Cytochrome c oxidase assembly protein cox16, mitochondrial</fullName>
    </alternativeName>
</protein>
<evidence type="ECO:0000256" key="11">
    <source>
        <dbReference type="SAM" id="Phobius"/>
    </source>
</evidence>
<sequence length="119" mass="14248">MQLPKYKFKTAKQNFEWTNTFRGRYSKSLEKHPFALFGLPVLASLCYGTYLLSYFTALRYERHDAKVKQVTEEESLQVERGKRKVSVKDEFYRLQNLGEQDNWEQVRVPRMEGESENVW</sequence>
<dbReference type="PANTHER" id="PTHR17130:SF14">
    <property type="entry name" value="CYTOCHROME C OXIDASE ASSEMBLY PROTEIN COX16 HOMOLOG, MITOCHONDRIAL"/>
    <property type="match status" value="1"/>
</dbReference>
<dbReference type="Proteomes" id="UP000095009">
    <property type="component" value="Unassembled WGS sequence"/>
</dbReference>
<evidence type="ECO:0000256" key="6">
    <source>
        <dbReference type="ARBA" id="ARBA00022692"/>
    </source>
</evidence>
<keyword evidence="10 11" id="KW-0472">Membrane</keyword>
<dbReference type="OrthoDB" id="5516033at2759"/>
<keyword evidence="7" id="KW-0999">Mitochondrion inner membrane</keyword>
<accession>A0A1E3PI10</accession>
<feature type="transmembrane region" description="Helical" evidence="11">
    <location>
        <begin position="34"/>
        <end position="58"/>
    </location>
</feature>
<comment type="subcellular location">
    <subcellularLocation>
        <location evidence="2">Mitochondrion inner membrane</location>
        <topology evidence="2">Single-pass membrane protein</topology>
    </subcellularLocation>
</comment>
<organism evidence="12 13">
    <name type="scientific">Nadsonia fulvescens var. elongata DSM 6958</name>
    <dbReference type="NCBI Taxonomy" id="857566"/>
    <lineage>
        <taxon>Eukaryota</taxon>
        <taxon>Fungi</taxon>
        <taxon>Dikarya</taxon>
        <taxon>Ascomycota</taxon>
        <taxon>Saccharomycotina</taxon>
        <taxon>Dipodascomycetes</taxon>
        <taxon>Dipodascales</taxon>
        <taxon>Dipodascales incertae sedis</taxon>
        <taxon>Nadsonia</taxon>
    </lineage>
</organism>
<gene>
    <name evidence="12" type="ORF">NADFUDRAFT_59142</name>
</gene>
<reference evidence="12 13" key="1">
    <citation type="journal article" date="2016" name="Proc. Natl. Acad. Sci. U.S.A.">
        <title>Comparative genomics of biotechnologically important yeasts.</title>
        <authorList>
            <person name="Riley R."/>
            <person name="Haridas S."/>
            <person name="Wolfe K.H."/>
            <person name="Lopes M.R."/>
            <person name="Hittinger C.T."/>
            <person name="Goeker M."/>
            <person name="Salamov A.A."/>
            <person name="Wisecaver J.H."/>
            <person name="Long T.M."/>
            <person name="Calvey C.H."/>
            <person name="Aerts A.L."/>
            <person name="Barry K.W."/>
            <person name="Choi C."/>
            <person name="Clum A."/>
            <person name="Coughlan A.Y."/>
            <person name="Deshpande S."/>
            <person name="Douglass A.P."/>
            <person name="Hanson S.J."/>
            <person name="Klenk H.-P."/>
            <person name="LaButti K.M."/>
            <person name="Lapidus A."/>
            <person name="Lindquist E.A."/>
            <person name="Lipzen A.M."/>
            <person name="Meier-Kolthoff J.P."/>
            <person name="Ohm R.A."/>
            <person name="Otillar R.P."/>
            <person name="Pangilinan J.L."/>
            <person name="Peng Y."/>
            <person name="Rokas A."/>
            <person name="Rosa C.A."/>
            <person name="Scheuner C."/>
            <person name="Sibirny A.A."/>
            <person name="Slot J.C."/>
            <person name="Stielow J.B."/>
            <person name="Sun H."/>
            <person name="Kurtzman C.P."/>
            <person name="Blackwell M."/>
            <person name="Grigoriev I.V."/>
            <person name="Jeffries T.W."/>
        </authorList>
    </citation>
    <scope>NUCLEOTIDE SEQUENCE [LARGE SCALE GENOMIC DNA]</scope>
    <source>
        <strain evidence="12 13">DSM 6958</strain>
    </source>
</reference>
<evidence type="ECO:0000256" key="7">
    <source>
        <dbReference type="ARBA" id="ARBA00022792"/>
    </source>
</evidence>
<dbReference type="PANTHER" id="PTHR17130">
    <property type="entry name" value="MITOCHONDRIAL OUTER MEMBRANE PROTEIN 25"/>
    <property type="match status" value="1"/>
</dbReference>
<dbReference type="Pfam" id="PF14138">
    <property type="entry name" value="COX16"/>
    <property type="match status" value="1"/>
</dbReference>
<evidence type="ECO:0000256" key="9">
    <source>
        <dbReference type="ARBA" id="ARBA00023128"/>
    </source>
</evidence>